<dbReference type="GO" id="GO:0004400">
    <property type="term" value="F:histidinol-phosphate transaminase activity"/>
    <property type="evidence" value="ECO:0007669"/>
    <property type="project" value="UniProtKB-EC"/>
</dbReference>
<evidence type="ECO:0000256" key="3">
    <source>
        <dbReference type="ARBA" id="ARBA00012748"/>
    </source>
</evidence>
<evidence type="ECO:0000256" key="2">
    <source>
        <dbReference type="ARBA" id="ARBA00007970"/>
    </source>
</evidence>
<comment type="caution">
    <text evidence="11">The sequence shown here is derived from an EMBL/GenBank/DDBJ whole genome shotgun (WGS) entry which is preliminary data.</text>
</comment>
<sequence length="396" mass="42716">MPPSPIFFSHQHGGTDGLGLAPWDFSTNSNAYGPCPAALEQVRQADASHYPDPHYHVLREALADWHGVARERVLLGASSSELIHRIHLWARLQGIATVCIPQPAYGDYAQQAQAMGLQVRWRSLQTGGAHAPTSAGDVTDDGGLHWACSPSSPLGWPDPILPHWQQAGAAAQAGALRRFLDAAYAPLALTQPGEPPTDWLASARQRPYWQLFSPNKSLGLTGVRAAYAIAPPLTAANAPAWKAMQQALLALAPSWPIGAHGVALLHAWTDRGIQAWLAQTRLQLAQLKQRQIALCTSLGWQVLPGSQTPYFAARPLPHVWQAYVQGQIRPEQAQALFAQALAHLRQAGVKLRDTASMGLPLHVRVSAQLPAAQDALAHAWHSLPARLREGGQGFTG</sequence>
<reference evidence="11 12" key="1">
    <citation type="submission" date="2018-10" db="EMBL/GenBank/DDBJ databases">
        <title>Comamonadaceae CDC group NO-1 genome sequencing and assembly.</title>
        <authorList>
            <person name="Bernier A.-M."/>
            <person name="Bernard K."/>
        </authorList>
    </citation>
    <scope>NUCLEOTIDE SEQUENCE [LARGE SCALE GENOMIC DNA]</scope>
    <source>
        <strain evidence="11 12">NML970147</strain>
    </source>
</reference>
<protein>
    <recommendedName>
        <fullName evidence="3">histidinol-phosphate transaminase</fullName>
        <ecNumber evidence="3">2.6.1.9</ecNumber>
    </recommendedName>
</protein>
<gene>
    <name evidence="11" type="ORF">EBQ26_11680</name>
</gene>
<dbReference type="GO" id="GO:0000105">
    <property type="term" value="P:L-histidine biosynthetic process"/>
    <property type="evidence" value="ECO:0007669"/>
    <property type="project" value="UniProtKB-KW"/>
</dbReference>
<keyword evidence="4 11" id="KW-0032">Aminotransferase</keyword>
<dbReference type="Pfam" id="PF00155">
    <property type="entry name" value="Aminotran_1_2"/>
    <property type="match status" value="1"/>
</dbReference>
<evidence type="ECO:0000256" key="5">
    <source>
        <dbReference type="ARBA" id="ARBA00022605"/>
    </source>
</evidence>
<dbReference type="RefSeq" id="WP_122239354.1">
    <property type="nucleotide sequence ID" value="NZ_RDQM01000019.1"/>
</dbReference>
<keyword evidence="8" id="KW-0368">Histidine biosynthesis</keyword>
<comment type="pathway">
    <text evidence="1">Amino-acid biosynthesis; L-histidine biosynthesis; L-histidine from 5-phospho-alpha-D-ribose 1-diphosphate: step 7/9.</text>
</comment>
<comment type="catalytic activity">
    <reaction evidence="9">
        <text>L-histidinol phosphate + 2-oxoglutarate = 3-(imidazol-4-yl)-2-oxopropyl phosphate + L-glutamate</text>
        <dbReference type="Rhea" id="RHEA:23744"/>
        <dbReference type="ChEBI" id="CHEBI:16810"/>
        <dbReference type="ChEBI" id="CHEBI:29985"/>
        <dbReference type="ChEBI" id="CHEBI:57766"/>
        <dbReference type="ChEBI" id="CHEBI:57980"/>
        <dbReference type="EC" id="2.6.1.9"/>
    </reaction>
</comment>
<evidence type="ECO:0000256" key="9">
    <source>
        <dbReference type="ARBA" id="ARBA00047481"/>
    </source>
</evidence>
<dbReference type="EC" id="2.6.1.9" evidence="3"/>
<dbReference type="PANTHER" id="PTHR43643:SF6">
    <property type="entry name" value="HISTIDINOL-PHOSPHATE AMINOTRANSFERASE"/>
    <property type="match status" value="1"/>
</dbReference>
<evidence type="ECO:0000256" key="1">
    <source>
        <dbReference type="ARBA" id="ARBA00005011"/>
    </source>
</evidence>
<proteinExistence type="inferred from homology"/>
<accession>A0A3M6PXG4</accession>
<dbReference type="InterPro" id="IPR015422">
    <property type="entry name" value="PyrdxlP-dep_Trfase_small"/>
</dbReference>
<evidence type="ECO:0000256" key="7">
    <source>
        <dbReference type="ARBA" id="ARBA00022898"/>
    </source>
</evidence>
<evidence type="ECO:0000259" key="10">
    <source>
        <dbReference type="Pfam" id="PF00155"/>
    </source>
</evidence>
<evidence type="ECO:0000256" key="8">
    <source>
        <dbReference type="ARBA" id="ARBA00023102"/>
    </source>
</evidence>
<feature type="domain" description="Aminotransferase class I/classII large" evidence="10">
    <location>
        <begin position="24"/>
        <end position="372"/>
    </location>
</feature>
<dbReference type="EMBL" id="RDQM01000019">
    <property type="protein sequence ID" value="RMW95074.1"/>
    <property type="molecule type" value="Genomic_DNA"/>
</dbReference>
<keyword evidence="5" id="KW-0028">Amino-acid biosynthesis</keyword>
<evidence type="ECO:0000313" key="11">
    <source>
        <dbReference type="EMBL" id="RMW95074.1"/>
    </source>
</evidence>
<evidence type="ECO:0000256" key="4">
    <source>
        <dbReference type="ARBA" id="ARBA00022576"/>
    </source>
</evidence>
<organism evidence="11 12">
    <name type="scientific">Allofranklinella schreckenbergeri</name>
    <dbReference type="NCBI Taxonomy" id="1076744"/>
    <lineage>
        <taxon>Bacteria</taxon>
        <taxon>Pseudomonadati</taxon>
        <taxon>Pseudomonadota</taxon>
        <taxon>Betaproteobacteria</taxon>
        <taxon>Burkholderiales</taxon>
        <taxon>Comamonadaceae</taxon>
        <taxon>Allofranklinella</taxon>
    </lineage>
</organism>
<evidence type="ECO:0000256" key="6">
    <source>
        <dbReference type="ARBA" id="ARBA00022679"/>
    </source>
</evidence>
<dbReference type="InterPro" id="IPR004839">
    <property type="entry name" value="Aminotransferase_I/II_large"/>
</dbReference>
<dbReference type="InterPro" id="IPR050106">
    <property type="entry name" value="HistidinolP_aminotransfase"/>
</dbReference>
<comment type="similarity">
    <text evidence="2">Belongs to the class-II pyridoxal-phosphate-dependent aminotransferase family. Histidinol-phosphate aminotransferase subfamily.</text>
</comment>
<name>A0A3M6PXG4_9BURK</name>
<dbReference type="InterPro" id="IPR015424">
    <property type="entry name" value="PyrdxlP-dep_Trfase"/>
</dbReference>
<dbReference type="PANTHER" id="PTHR43643">
    <property type="entry name" value="HISTIDINOL-PHOSPHATE AMINOTRANSFERASE 2"/>
    <property type="match status" value="1"/>
</dbReference>
<evidence type="ECO:0000313" key="12">
    <source>
        <dbReference type="Proteomes" id="UP000267521"/>
    </source>
</evidence>
<dbReference type="GO" id="GO:0030170">
    <property type="term" value="F:pyridoxal phosphate binding"/>
    <property type="evidence" value="ECO:0007669"/>
    <property type="project" value="InterPro"/>
</dbReference>
<dbReference type="Proteomes" id="UP000267521">
    <property type="component" value="Unassembled WGS sequence"/>
</dbReference>
<keyword evidence="7" id="KW-0663">Pyridoxal phosphate</keyword>
<keyword evidence="6 11" id="KW-0808">Transferase</keyword>
<dbReference type="Gene3D" id="3.40.640.10">
    <property type="entry name" value="Type I PLP-dependent aspartate aminotransferase-like (Major domain)"/>
    <property type="match status" value="1"/>
</dbReference>
<dbReference type="AlphaFoldDB" id="A0A3M6PXG4"/>
<dbReference type="SUPFAM" id="SSF53383">
    <property type="entry name" value="PLP-dependent transferases"/>
    <property type="match status" value="1"/>
</dbReference>
<dbReference type="Gene3D" id="3.90.1150.10">
    <property type="entry name" value="Aspartate Aminotransferase, domain 1"/>
    <property type="match status" value="1"/>
</dbReference>
<dbReference type="InterPro" id="IPR015421">
    <property type="entry name" value="PyrdxlP-dep_Trfase_major"/>
</dbReference>